<dbReference type="PANTHER" id="PTHR33517">
    <property type="entry name" value="PROTEIN FAM170B-RELATED"/>
    <property type="match status" value="1"/>
</dbReference>
<dbReference type="EMBL" id="KZ505960">
    <property type="protein sequence ID" value="PKU42778.1"/>
    <property type="molecule type" value="Genomic_DNA"/>
</dbReference>
<proteinExistence type="predicted"/>
<name>A0A2I0U9N5_LIMLA</name>
<dbReference type="PANTHER" id="PTHR33517:SF4">
    <property type="entry name" value="SPERMATOGENESIS-ASSOCIATED PROTEIN 46"/>
    <property type="match status" value="1"/>
</dbReference>
<dbReference type="Pfam" id="PF17734">
    <property type="entry name" value="Spt46"/>
    <property type="match status" value="1"/>
</dbReference>
<sequence>MGTMVREPHIGYTRVMKSFVLPSVSIGAMPRGTKKRSPEALCPLGPASRPGACQLQPASPGSEHPARTIYRPWFSPYSYFMHTHGATPQDLHSLSYSLPSLTQESEEPDDLSEIVCSSSGSSDKTQPPERDRQARNRARITVRDILAASQQQPVPQCGYQCMSCCRVFPTLWSIKIHIQQSSREGYSCKVYYRRLKALWEKEHKEQEACSPQGACVAPPAGQPPREGTAPSLLPAAK</sequence>
<feature type="compositionally biased region" description="Polar residues" evidence="1">
    <location>
        <begin position="115"/>
        <end position="125"/>
    </location>
</feature>
<dbReference type="Proteomes" id="UP000233556">
    <property type="component" value="Unassembled WGS sequence"/>
</dbReference>
<dbReference type="GO" id="GO:0031965">
    <property type="term" value="C:nuclear membrane"/>
    <property type="evidence" value="ECO:0007669"/>
    <property type="project" value="TreeGrafter"/>
</dbReference>
<reference evidence="3" key="1">
    <citation type="submission" date="2017-11" db="EMBL/GenBank/DDBJ databases">
        <authorList>
            <person name="Lima N.C."/>
            <person name="Parody-Merino A.M."/>
            <person name="Battley P.F."/>
            <person name="Fidler A.E."/>
            <person name="Prosdocimi F."/>
        </authorList>
    </citation>
    <scope>NUCLEOTIDE SEQUENCE [LARGE SCALE GENOMIC DNA]</scope>
</reference>
<reference evidence="3" key="2">
    <citation type="submission" date="2017-12" db="EMBL/GenBank/DDBJ databases">
        <title>Genome sequence of the Bar-tailed Godwit (Limosa lapponica baueri).</title>
        <authorList>
            <person name="Lima N.C.B."/>
            <person name="Parody-Merino A.M."/>
            <person name="Battley P.F."/>
            <person name="Fidler A.E."/>
            <person name="Prosdocimi F."/>
        </authorList>
    </citation>
    <scope>NUCLEOTIDE SEQUENCE [LARGE SCALE GENOMIC DNA]</scope>
</reference>
<evidence type="ECO:0000256" key="1">
    <source>
        <dbReference type="SAM" id="MobiDB-lite"/>
    </source>
</evidence>
<feature type="region of interest" description="Disordered" evidence="1">
    <location>
        <begin position="102"/>
        <end position="136"/>
    </location>
</feature>
<accession>A0A2I0U9N5</accession>
<feature type="region of interest" description="Disordered" evidence="1">
    <location>
        <begin position="210"/>
        <end position="237"/>
    </location>
</feature>
<dbReference type="GO" id="GO:0009566">
    <property type="term" value="P:fertilization"/>
    <property type="evidence" value="ECO:0007669"/>
    <property type="project" value="TreeGrafter"/>
</dbReference>
<protein>
    <recommendedName>
        <fullName evidence="4">Spermatogenesis-associated protein 46</fullName>
    </recommendedName>
</protein>
<evidence type="ECO:0000313" key="2">
    <source>
        <dbReference type="EMBL" id="PKU42778.1"/>
    </source>
</evidence>
<dbReference type="AlphaFoldDB" id="A0A2I0U9N5"/>
<keyword evidence="3" id="KW-1185">Reference proteome</keyword>
<evidence type="ECO:0008006" key="4">
    <source>
        <dbReference type="Google" id="ProtNLM"/>
    </source>
</evidence>
<evidence type="ECO:0000313" key="3">
    <source>
        <dbReference type="Proteomes" id="UP000233556"/>
    </source>
</evidence>
<dbReference type="InterPro" id="IPR040879">
    <property type="entry name" value="Spt46-like"/>
</dbReference>
<gene>
    <name evidence="2" type="ORF">llap_6907</name>
</gene>
<organism evidence="2 3">
    <name type="scientific">Limosa lapponica baueri</name>
    <dbReference type="NCBI Taxonomy" id="1758121"/>
    <lineage>
        <taxon>Eukaryota</taxon>
        <taxon>Metazoa</taxon>
        <taxon>Chordata</taxon>
        <taxon>Craniata</taxon>
        <taxon>Vertebrata</taxon>
        <taxon>Euteleostomi</taxon>
        <taxon>Archelosauria</taxon>
        <taxon>Archosauria</taxon>
        <taxon>Dinosauria</taxon>
        <taxon>Saurischia</taxon>
        <taxon>Theropoda</taxon>
        <taxon>Coelurosauria</taxon>
        <taxon>Aves</taxon>
        <taxon>Neognathae</taxon>
        <taxon>Neoaves</taxon>
        <taxon>Charadriiformes</taxon>
        <taxon>Scolopacidae</taxon>
        <taxon>Limosa</taxon>
    </lineage>
</organism>
<dbReference type="OrthoDB" id="8898641at2759"/>